<evidence type="ECO:0000313" key="1">
    <source>
        <dbReference type="EMBL" id="SVA41390.1"/>
    </source>
</evidence>
<dbReference type="AlphaFoldDB" id="A0A381VM66"/>
<dbReference type="InterPro" id="IPR011051">
    <property type="entry name" value="RmlC_Cupin_sf"/>
</dbReference>
<dbReference type="InterPro" id="IPR014710">
    <property type="entry name" value="RmlC-like_jellyroll"/>
</dbReference>
<name>A0A381VM66_9ZZZZ</name>
<accession>A0A381VM66</accession>
<gene>
    <name evidence="1" type="ORF">METZ01_LOCUS94244</name>
</gene>
<dbReference type="EMBL" id="UINC01009225">
    <property type="protein sequence ID" value="SVA41390.1"/>
    <property type="molecule type" value="Genomic_DNA"/>
</dbReference>
<proteinExistence type="predicted"/>
<feature type="non-terminal residue" evidence="1">
    <location>
        <position position="70"/>
    </location>
</feature>
<protein>
    <recommendedName>
        <fullName evidence="2">Cupin domain-containing protein</fullName>
    </recommendedName>
</protein>
<reference evidence="1" key="1">
    <citation type="submission" date="2018-05" db="EMBL/GenBank/DDBJ databases">
        <authorList>
            <person name="Lanie J.A."/>
            <person name="Ng W.-L."/>
            <person name="Kazmierczak K.M."/>
            <person name="Andrzejewski T.M."/>
            <person name="Davidsen T.M."/>
            <person name="Wayne K.J."/>
            <person name="Tettelin H."/>
            <person name="Glass J.I."/>
            <person name="Rusch D."/>
            <person name="Podicherti R."/>
            <person name="Tsui H.-C.T."/>
            <person name="Winkler M.E."/>
        </authorList>
    </citation>
    <scope>NUCLEOTIDE SEQUENCE</scope>
</reference>
<organism evidence="1">
    <name type="scientific">marine metagenome</name>
    <dbReference type="NCBI Taxonomy" id="408172"/>
    <lineage>
        <taxon>unclassified sequences</taxon>
        <taxon>metagenomes</taxon>
        <taxon>ecological metagenomes</taxon>
    </lineage>
</organism>
<sequence length="70" mass="7964">MVTAASMNLRIARHSEIMGRHGEGERWAEHLVEDGRNRAVWISGPPGTPPDPHIHPDFNEWWIALDGRTQ</sequence>
<dbReference type="Gene3D" id="2.60.120.10">
    <property type="entry name" value="Jelly Rolls"/>
    <property type="match status" value="1"/>
</dbReference>
<evidence type="ECO:0008006" key="2">
    <source>
        <dbReference type="Google" id="ProtNLM"/>
    </source>
</evidence>
<dbReference type="SUPFAM" id="SSF51182">
    <property type="entry name" value="RmlC-like cupins"/>
    <property type="match status" value="1"/>
</dbReference>